<dbReference type="AlphaFoldDB" id="A0A9Q2XQC5"/>
<proteinExistence type="predicted"/>
<accession>A0A9Q2XQC5</accession>
<keyword evidence="1" id="KW-0472">Membrane</keyword>
<protein>
    <submittedName>
        <fullName evidence="2">Uncharacterized protein</fullName>
    </submittedName>
</protein>
<comment type="caution">
    <text evidence="2">The sequence shown here is derived from an EMBL/GenBank/DDBJ whole genome shotgun (WGS) entry which is preliminary data.</text>
</comment>
<feature type="transmembrane region" description="Helical" evidence="1">
    <location>
        <begin position="12"/>
        <end position="37"/>
    </location>
</feature>
<gene>
    <name evidence="2" type="ORF">KUO17_24310</name>
</gene>
<keyword evidence="1" id="KW-1133">Transmembrane helix</keyword>
<feature type="non-terminal residue" evidence="2">
    <location>
        <position position="128"/>
    </location>
</feature>
<sequence length="128" mass="14118">MHPSGSYARFMARYFPTFVAANLAGVFSLAISVALFTDLHWRNHPDNTNVSLGMLLSSVMVLTVATFTMVRGRAGSVWVLVGLQVLSLLVLLSAYGPRTHQGMFVFGVVVHLVGLLMLNTKRHREMRA</sequence>
<feature type="transmembrane region" description="Helical" evidence="1">
    <location>
        <begin position="101"/>
        <end position="118"/>
    </location>
</feature>
<keyword evidence="3" id="KW-1185">Reference proteome</keyword>
<evidence type="ECO:0000256" key="1">
    <source>
        <dbReference type="SAM" id="Phobius"/>
    </source>
</evidence>
<name>A0A9Q2XQC5_9PSED</name>
<dbReference type="EMBL" id="JAHTBI010000110">
    <property type="protein sequence ID" value="MBV6290111.1"/>
    <property type="molecule type" value="Genomic_DNA"/>
</dbReference>
<reference evidence="2" key="1">
    <citation type="journal article" date="2022" name="Int. J. Syst. Evol. Microbiol.">
        <title>Pseudomonas aegrilactucae sp. nov. and Pseudomonas morbosilactucae sp. nov., pathogens causing bacterial rot of lettuce in Japan.</title>
        <authorList>
            <person name="Sawada H."/>
            <person name="Fujikawa T."/>
            <person name="Satou M."/>
        </authorList>
    </citation>
    <scope>NUCLEOTIDE SEQUENCE</scope>
    <source>
        <strain evidence="2">MAFF 301350</strain>
    </source>
</reference>
<evidence type="ECO:0000313" key="2">
    <source>
        <dbReference type="EMBL" id="MBV6290111.1"/>
    </source>
</evidence>
<keyword evidence="1" id="KW-0812">Transmembrane</keyword>
<feature type="transmembrane region" description="Helical" evidence="1">
    <location>
        <begin position="49"/>
        <end position="70"/>
    </location>
</feature>
<feature type="transmembrane region" description="Helical" evidence="1">
    <location>
        <begin position="77"/>
        <end position="95"/>
    </location>
</feature>
<reference evidence="2" key="2">
    <citation type="journal article" date="2023" name="Plant Pathol.">
        <title>Dismantling and reorganizing Pseudomonas marginalis sensu#lato.</title>
        <authorList>
            <person name="Sawada H."/>
            <person name="Fujikawa T."/>
            <person name="Satou M."/>
        </authorList>
    </citation>
    <scope>NUCLEOTIDE SEQUENCE</scope>
    <source>
        <strain evidence="2">MAFF 301350</strain>
    </source>
</reference>
<dbReference type="RefSeq" id="WP_217978115.1">
    <property type="nucleotide sequence ID" value="NZ_JAHTBI010000110.1"/>
</dbReference>
<organism evidence="2 3">
    <name type="scientific">Pseudomonas aegrilactucae</name>
    <dbReference type="NCBI Taxonomy" id="2854028"/>
    <lineage>
        <taxon>Bacteria</taxon>
        <taxon>Pseudomonadati</taxon>
        <taxon>Pseudomonadota</taxon>
        <taxon>Gammaproteobacteria</taxon>
        <taxon>Pseudomonadales</taxon>
        <taxon>Pseudomonadaceae</taxon>
        <taxon>Pseudomonas</taxon>
    </lineage>
</organism>
<dbReference type="Proteomes" id="UP001106592">
    <property type="component" value="Unassembled WGS sequence"/>
</dbReference>
<evidence type="ECO:0000313" key="3">
    <source>
        <dbReference type="Proteomes" id="UP001106592"/>
    </source>
</evidence>